<dbReference type="EMBL" id="FNGE01000003">
    <property type="protein sequence ID" value="SDK77039.1"/>
    <property type="molecule type" value="Genomic_DNA"/>
</dbReference>
<dbReference type="RefSeq" id="WP_090753173.1">
    <property type="nucleotide sequence ID" value="NZ_FNGE01000003.1"/>
</dbReference>
<accession>A0A1G9ELR0</accession>
<dbReference type="Gene3D" id="1.10.600.10">
    <property type="entry name" value="Farnesyl Diphosphate Synthase"/>
    <property type="match status" value="1"/>
</dbReference>
<dbReference type="InterPro" id="IPR002060">
    <property type="entry name" value="Squ/phyt_synthse"/>
</dbReference>
<protein>
    <submittedName>
        <fullName evidence="1">Squalene/phytoene synthase</fullName>
    </submittedName>
</protein>
<name>A0A1G9ELR0_9RHOB</name>
<evidence type="ECO:0000313" key="2">
    <source>
        <dbReference type="Proteomes" id="UP000199555"/>
    </source>
</evidence>
<dbReference type="SUPFAM" id="SSF48576">
    <property type="entry name" value="Terpenoid synthases"/>
    <property type="match status" value="1"/>
</dbReference>
<gene>
    <name evidence="1" type="ORF">SAMN04487971_10338</name>
</gene>
<keyword evidence="2" id="KW-1185">Reference proteome</keyword>
<organism evidence="1 2">
    <name type="scientific">Paracoccus chinensis</name>
    <dbReference type="NCBI Taxonomy" id="525640"/>
    <lineage>
        <taxon>Bacteria</taxon>
        <taxon>Pseudomonadati</taxon>
        <taxon>Pseudomonadota</taxon>
        <taxon>Alphaproteobacteria</taxon>
        <taxon>Rhodobacterales</taxon>
        <taxon>Paracoccaceae</taxon>
        <taxon>Paracoccus</taxon>
    </lineage>
</organism>
<sequence length="254" mass="27029">MSGLSDPATRRLAERLRQEDPDRLAMAMLARTEAQARLVTLYALNAELARTALSARDPLIAEMRVQWWIDLLGAMAVAPPPPHELLSPLWSAWGPRAAALAPLAEARRHDAAREPFETVEEVVAYADATGGALMAHAAQALGAPDVPALHAQGRGAALTAWLRAHPALQPLGLGLAVAEPAQLAALARIAAQALRDAAEERRTLPRAAAPALFPGPAPMQALRAIMAGEPSPKPSDFTRRAALARLALTGRWWV</sequence>
<dbReference type="InterPro" id="IPR008949">
    <property type="entry name" value="Isoprenoid_synthase_dom_sf"/>
</dbReference>
<dbReference type="Proteomes" id="UP000199555">
    <property type="component" value="Unassembled WGS sequence"/>
</dbReference>
<dbReference type="AlphaFoldDB" id="A0A1G9ELR0"/>
<reference evidence="2" key="1">
    <citation type="submission" date="2016-10" db="EMBL/GenBank/DDBJ databases">
        <authorList>
            <person name="Varghese N."/>
            <person name="Submissions S."/>
        </authorList>
    </citation>
    <scope>NUCLEOTIDE SEQUENCE [LARGE SCALE GENOMIC DNA]</scope>
    <source>
        <strain evidence="2">CGMCC 1.7655</strain>
    </source>
</reference>
<evidence type="ECO:0000313" key="1">
    <source>
        <dbReference type="EMBL" id="SDK77039.1"/>
    </source>
</evidence>
<dbReference type="STRING" id="525640.SAMN04487971_10338"/>
<dbReference type="Pfam" id="PF00494">
    <property type="entry name" value="SQS_PSY"/>
    <property type="match status" value="1"/>
</dbReference>
<dbReference type="OrthoDB" id="9814909at2"/>
<proteinExistence type="predicted"/>